<feature type="domain" description="Major facilitator superfamily (MFS) profile" evidence="9">
    <location>
        <begin position="1"/>
        <end position="372"/>
    </location>
</feature>
<accession>A0A7S8MZD1</accession>
<evidence type="ECO:0000313" key="11">
    <source>
        <dbReference type="Proteomes" id="UP000594480"/>
    </source>
</evidence>
<evidence type="ECO:0000256" key="6">
    <source>
        <dbReference type="ARBA" id="ARBA00022989"/>
    </source>
</evidence>
<feature type="transmembrane region" description="Helical" evidence="8">
    <location>
        <begin position="146"/>
        <end position="166"/>
    </location>
</feature>
<dbReference type="InterPro" id="IPR020846">
    <property type="entry name" value="MFS_dom"/>
</dbReference>
<evidence type="ECO:0000256" key="3">
    <source>
        <dbReference type="ARBA" id="ARBA00022448"/>
    </source>
</evidence>
<reference evidence="10 11" key="1">
    <citation type="submission" date="2020-11" db="EMBL/GenBank/DDBJ databases">
        <title>Amino acid is mineralized and recycled by bacteria in oceanic microbiome.</title>
        <authorList>
            <person name="Zheng L.Y."/>
        </authorList>
    </citation>
    <scope>NUCLEOTIDE SEQUENCE [LARGE SCALE GENOMIC DNA]</scope>
    <source>
        <strain evidence="10 11">A32-1</strain>
    </source>
</reference>
<feature type="transmembrane region" description="Helical" evidence="8">
    <location>
        <begin position="348"/>
        <end position="368"/>
    </location>
</feature>
<feature type="transmembrane region" description="Helical" evidence="8">
    <location>
        <begin position="234"/>
        <end position="252"/>
    </location>
</feature>
<organism evidence="10 11">
    <name type="scientific">Microbacterium schleiferi</name>
    <dbReference type="NCBI Taxonomy" id="69362"/>
    <lineage>
        <taxon>Bacteria</taxon>
        <taxon>Bacillati</taxon>
        <taxon>Actinomycetota</taxon>
        <taxon>Actinomycetes</taxon>
        <taxon>Micrococcales</taxon>
        <taxon>Microbacteriaceae</taxon>
        <taxon>Microbacterium</taxon>
    </lineage>
</organism>
<dbReference type="Proteomes" id="UP000594480">
    <property type="component" value="Chromosome"/>
</dbReference>
<protein>
    <submittedName>
        <fullName evidence="10">MFS transporter</fullName>
    </submittedName>
</protein>
<feature type="transmembrane region" description="Helical" evidence="8">
    <location>
        <begin position="196"/>
        <end position="222"/>
    </location>
</feature>
<evidence type="ECO:0000256" key="2">
    <source>
        <dbReference type="ARBA" id="ARBA00008335"/>
    </source>
</evidence>
<dbReference type="PROSITE" id="PS50850">
    <property type="entry name" value="MFS"/>
    <property type="match status" value="1"/>
</dbReference>
<evidence type="ECO:0000313" key="10">
    <source>
        <dbReference type="EMBL" id="QPE06079.1"/>
    </source>
</evidence>
<evidence type="ECO:0000256" key="1">
    <source>
        <dbReference type="ARBA" id="ARBA00004651"/>
    </source>
</evidence>
<keyword evidence="6 8" id="KW-1133">Transmembrane helix</keyword>
<keyword evidence="11" id="KW-1185">Reference proteome</keyword>
<dbReference type="AlphaFoldDB" id="A0A7S8MZD1"/>
<feature type="transmembrane region" description="Helical" evidence="8">
    <location>
        <begin position="56"/>
        <end position="76"/>
    </location>
</feature>
<feature type="transmembrane region" description="Helical" evidence="8">
    <location>
        <begin position="116"/>
        <end position="134"/>
    </location>
</feature>
<keyword evidence="7 8" id="KW-0472">Membrane</keyword>
<dbReference type="InterPro" id="IPR011701">
    <property type="entry name" value="MFS"/>
</dbReference>
<gene>
    <name evidence="10" type="ORF">IT882_11725</name>
</gene>
<dbReference type="GO" id="GO:0005886">
    <property type="term" value="C:plasma membrane"/>
    <property type="evidence" value="ECO:0007669"/>
    <property type="project" value="UniProtKB-SubCell"/>
</dbReference>
<evidence type="ECO:0000256" key="4">
    <source>
        <dbReference type="ARBA" id="ARBA00022475"/>
    </source>
</evidence>
<evidence type="ECO:0000259" key="9">
    <source>
        <dbReference type="PROSITE" id="PS50850"/>
    </source>
</evidence>
<dbReference type="KEGG" id="msf:IT882_11725"/>
<keyword evidence="5 8" id="KW-0812">Transmembrane</keyword>
<sequence>MATFAQLYSPQAVLPLIAEEFAVTPATAALAVSLCTLGLALAVIPWSRAADRIGRLPAMTIGILAATSVGILATFAPTLEVFLIARFIEGAALGAMPAIALAYLSEEVDATHAVRVAGSYIAGTTVGGLAGRIIAGPVSDAASWRIGVLAVALLCLISAALFARIAPPARGFTHGRGQTDGLLRKVLASLRSPIQLALYAQAFLLMGGFVAIYNYLGFVLIAPPFSLPPWEMSLLFLAYLAGSVSSPQAGALASRWGRLPVLIGSTAAMVAGVLLTLSSWLPLVLVGLLVLTAGFFAAHAIASGWTPASAPRGATAQASSLYYLAYYGGSSLLGWLLGFALVGLGWPGVAGSVVAMCLLAAGIAVLFLRRAEGLPRTS</sequence>
<dbReference type="EMBL" id="CP064760">
    <property type="protein sequence ID" value="QPE06079.1"/>
    <property type="molecule type" value="Genomic_DNA"/>
</dbReference>
<proteinExistence type="inferred from homology"/>
<evidence type="ECO:0000256" key="5">
    <source>
        <dbReference type="ARBA" id="ARBA00022692"/>
    </source>
</evidence>
<name>A0A7S8MZD1_9MICO</name>
<feature type="transmembrane region" description="Helical" evidence="8">
    <location>
        <begin position="82"/>
        <end position="104"/>
    </location>
</feature>
<dbReference type="PANTHER" id="PTHR43271">
    <property type="entry name" value="BLL2771 PROTEIN"/>
    <property type="match status" value="1"/>
</dbReference>
<keyword evidence="4" id="KW-1003">Cell membrane</keyword>
<comment type="similarity">
    <text evidence="2">Belongs to the major facilitator superfamily.</text>
</comment>
<dbReference type="Gene3D" id="1.20.1250.20">
    <property type="entry name" value="MFS general substrate transporter like domains"/>
    <property type="match status" value="1"/>
</dbReference>
<dbReference type="PANTHER" id="PTHR43271:SF1">
    <property type="entry name" value="INNER MEMBRANE TRANSPORT PROTEIN YNFM"/>
    <property type="match status" value="1"/>
</dbReference>
<feature type="transmembrane region" description="Helical" evidence="8">
    <location>
        <begin position="22"/>
        <end position="44"/>
    </location>
</feature>
<dbReference type="SUPFAM" id="SSF103473">
    <property type="entry name" value="MFS general substrate transporter"/>
    <property type="match status" value="1"/>
</dbReference>
<dbReference type="InterPro" id="IPR036259">
    <property type="entry name" value="MFS_trans_sf"/>
</dbReference>
<comment type="subcellular location">
    <subcellularLocation>
        <location evidence="1">Cell membrane</location>
        <topology evidence="1">Multi-pass membrane protein</topology>
    </subcellularLocation>
</comment>
<dbReference type="CDD" id="cd17324">
    <property type="entry name" value="MFS_NepI_like"/>
    <property type="match status" value="1"/>
</dbReference>
<dbReference type="Pfam" id="PF07690">
    <property type="entry name" value="MFS_1"/>
    <property type="match status" value="1"/>
</dbReference>
<evidence type="ECO:0000256" key="8">
    <source>
        <dbReference type="SAM" id="Phobius"/>
    </source>
</evidence>
<dbReference type="GO" id="GO:0022857">
    <property type="term" value="F:transmembrane transporter activity"/>
    <property type="evidence" value="ECO:0007669"/>
    <property type="project" value="InterPro"/>
</dbReference>
<feature type="transmembrane region" description="Helical" evidence="8">
    <location>
        <begin position="259"/>
        <end position="277"/>
    </location>
</feature>
<feature type="transmembrane region" description="Helical" evidence="8">
    <location>
        <begin position="283"/>
        <end position="302"/>
    </location>
</feature>
<keyword evidence="3" id="KW-0813">Transport</keyword>
<evidence type="ECO:0000256" key="7">
    <source>
        <dbReference type="ARBA" id="ARBA00023136"/>
    </source>
</evidence>
<feature type="transmembrane region" description="Helical" evidence="8">
    <location>
        <begin position="323"/>
        <end position="342"/>
    </location>
</feature>